<evidence type="ECO:0000256" key="2">
    <source>
        <dbReference type="SAM" id="SignalP"/>
    </source>
</evidence>
<feature type="signal peptide" evidence="2">
    <location>
        <begin position="1"/>
        <end position="20"/>
    </location>
</feature>
<dbReference type="Pfam" id="PF13511">
    <property type="entry name" value="DUF4124"/>
    <property type="match status" value="1"/>
</dbReference>
<keyword evidence="5" id="KW-1185">Reference proteome</keyword>
<sequence length="149" mass="17544">MNVLLRAVVISAIFSHSLYAGVYKWTDEHGRVHFSDRPVSESSTEVKIKQTPSSGSTGDSPQQRQQKMRKMLDAFEEERSEKKEAKQKAKQEREKRKKKCIYAKDRYNSHNRARGIYNYKKDGDRSYLSEAERKSHMQRLKADVDRWCK</sequence>
<dbReference type="EMBL" id="LVJZ01000003">
    <property type="protein sequence ID" value="ODB96068.1"/>
    <property type="molecule type" value="Genomic_DNA"/>
</dbReference>
<evidence type="ECO:0000313" key="4">
    <source>
        <dbReference type="EMBL" id="ODB96068.1"/>
    </source>
</evidence>
<feature type="region of interest" description="Disordered" evidence="1">
    <location>
        <begin position="35"/>
        <end position="105"/>
    </location>
</feature>
<proteinExistence type="predicted"/>
<feature type="compositionally biased region" description="Polar residues" evidence="1">
    <location>
        <begin position="49"/>
        <end position="65"/>
    </location>
</feature>
<dbReference type="RefSeq" id="WP_068994685.1">
    <property type="nucleotide sequence ID" value="NZ_LVJW01000006.1"/>
</dbReference>
<organism evidence="4 5">
    <name type="scientific">Candidatus Thiodiazotropha endoloripes</name>
    <dbReference type="NCBI Taxonomy" id="1818881"/>
    <lineage>
        <taxon>Bacteria</taxon>
        <taxon>Pseudomonadati</taxon>
        <taxon>Pseudomonadota</taxon>
        <taxon>Gammaproteobacteria</taxon>
        <taxon>Chromatiales</taxon>
        <taxon>Sedimenticolaceae</taxon>
        <taxon>Candidatus Thiodiazotropha</taxon>
    </lineage>
</organism>
<reference evidence="4 5" key="1">
    <citation type="submission" date="2016-03" db="EMBL/GenBank/DDBJ databases">
        <title>Chemosynthetic sulphur-oxidizing symbionts of marine invertebrate animals are capable of nitrogen fixation.</title>
        <authorList>
            <person name="Petersen J.M."/>
            <person name="Kemper A."/>
            <person name="Gruber-Vodicka H."/>
            <person name="Cardini U."/>
            <person name="Geest Mvander."/>
            <person name="Kleiner M."/>
            <person name="Bulgheresi S."/>
            <person name="Fussmann M."/>
            <person name="Herbold C."/>
            <person name="Seah B.K.B."/>
            <person name="Antony C.Paul."/>
            <person name="Liu D."/>
            <person name="Belitz A."/>
            <person name="Weber M."/>
        </authorList>
    </citation>
    <scope>NUCLEOTIDE SEQUENCE [LARGE SCALE GENOMIC DNA]</scope>
    <source>
        <strain evidence="4">G_D</strain>
    </source>
</reference>
<dbReference type="STRING" id="1818881.A3196_04395"/>
<protein>
    <recommendedName>
        <fullName evidence="3">DUF4124 domain-containing protein</fullName>
    </recommendedName>
</protein>
<evidence type="ECO:0000256" key="1">
    <source>
        <dbReference type="SAM" id="MobiDB-lite"/>
    </source>
</evidence>
<evidence type="ECO:0000313" key="5">
    <source>
        <dbReference type="Proteomes" id="UP000094849"/>
    </source>
</evidence>
<comment type="caution">
    <text evidence="4">The sequence shown here is derived from an EMBL/GenBank/DDBJ whole genome shotgun (WGS) entry which is preliminary data.</text>
</comment>
<dbReference type="Proteomes" id="UP000094849">
    <property type="component" value="Unassembled WGS sequence"/>
</dbReference>
<gene>
    <name evidence="4" type="ORF">A3196_04395</name>
</gene>
<dbReference type="AlphaFoldDB" id="A0A1E2UMT0"/>
<accession>A0A1E2UMT0</accession>
<keyword evidence="2" id="KW-0732">Signal</keyword>
<feature type="compositionally biased region" description="Basic and acidic residues" evidence="1">
    <location>
        <begin position="35"/>
        <end position="48"/>
    </location>
</feature>
<dbReference type="OrthoDB" id="7068596at2"/>
<dbReference type="InterPro" id="IPR025392">
    <property type="entry name" value="DUF4124"/>
</dbReference>
<feature type="domain" description="DUF4124" evidence="3">
    <location>
        <begin position="16"/>
        <end position="62"/>
    </location>
</feature>
<name>A0A1E2UMT0_9GAMM</name>
<feature type="compositionally biased region" description="Basic and acidic residues" evidence="1">
    <location>
        <begin position="70"/>
        <end position="94"/>
    </location>
</feature>
<evidence type="ECO:0000259" key="3">
    <source>
        <dbReference type="Pfam" id="PF13511"/>
    </source>
</evidence>
<feature type="chain" id="PRO_5009448807" description="DUF4124 domain-containing protein" evidence="2">
    <location>
        <begin position="21"/>
        <end position="149"/>
    </location>
</feature>